<keyword evidence="6 14" id="KW-0067">ATP-binding</keyword>
<gene>
    <name evidence="14" type="ORF">IW254_000272</name>
</gene>
<keyword evidence="5" id="KW-0547">Nucleotide-binding</keyword>
<evidence type="ECO:0000256" key="4">
    <source>
        <dbReference type="ARBA" id="ARBA00022692"/>
    </source>
</evidence>
<evidence type="ECO:0000313" key="15">
    <source>
        <dbReference type="Proteomes" id="UP000658613"/>
    </source>
</evidence>
<name>A0A931GQX4_9CORY</name>
<dbReference type="SUPFAM" id="SSF90123">
    <property type="entry name" value="ABC transporter transmembrane region"/>
    <property type="match status" value="2"/>
</dbReference>
<comment type="caution">
    <text evidence="14">The sequence shown here is derived from an EMBL/GenBank/DDBJ whole genome shotgun (WGS) entry which is preliminary data.</text>
</comment>
<dbReference type="InterPro" id="IPR036640">
    <property type="entry name" value="ABC1_TM_sf"/>
</dbReference>
<evidence type="ECO:0000256" key="1">
    <source>
        <dbReference type="ARBA" id="ARBA00004651"/>
    </source>
</evidence>
<dbReference type="Pfam" id="PF00005">
    <property type="entry name" value="ABC_tran"/>
    <property type="match status" value="2"/>
</dbReference>
<dbReference type="Pfam" id="PF00664">
    <property type="entry name" value="ABC_membrane"/>
    <property type="match status" value="2"/>
</dbReference>
<evidence type="ECO:0000259" key="12">
    <source>
        <dbReference type="PROSITE" id="PS50893"/>
    </source>
</evidence>
<feature type="domain" description="ABC transmembrane type-1" evidence="13">
    <location>
        <begin position="28"/>
        <end position="307"/>
    </location>
</feature>
<dbReference type="InterPro" id="IPR017871">
    <property type="entry name" value="ABC_transporter-like_CS"/>
</dbReference>
<comment type="similarity">
    <text evidence="9">Belongs to the ABC transporter superfamily. Lipid exporter (TC 3.A.1.106) family.</text>
</comment>
<feature type="transmembrane region" description="Helical" evidence="11">
    <location>
        <begin position="23"/>
        <end position="47"/>
    </location>
</feature>
<sequence>MLVSSSARGDQPNLLVRALREHWLPATLAIVASIVSTIIQVTFPALTGSAIDIATGNRGGSIAVVAWTMVVLAVAQYAMQFSRRYCAGLLANRAQHWVRVGLLRSLNRVDGPGQDEIVTGQVVSRSISDLGQFQMLLAIGPIMFSRFLQLILTIGIMVYVDWRLTALALAFLPLIVWVGNRSRHFLYAATWVNQQTSADLASHVEQTVSGIRVVKAFGAADREVAKLDRLGRALYAVKMRTSKLTARFQPTLSQLPNLALVVTIVMGGIITIRGGMTVGAFVAFTTYLTALTSSMSMLAGGYVTMQMGMSSVDRLDEVLSLSPQRTEPATPLPIPDAPVGIRFDGVHFSTGGHEVLNDLSFSVAPGESVAIIGPAGAGKSMAVQLAGGFYEPDAGEVSLLGPDGPLPYPDLSLHDIRQRVTCVFDEPFLFSSSIRDNIAMGATVSEEDIAHAARLARADEFITRLPDGYDTVVGERGLTLSGGQRQRIALARALLTRGTAPQDAQTHGQTSVLLLDDATSAIDAENEAAILTNLRRERGSIAIIAIAHRQSTVDHADRVIILDRGRVLIDGPRDAVMATAEYAALMDPAPPESQPRAQENAKRSEPPRELLWPADEPTGTTEHIDNPAAGALGAGMGGRGSGMGGGRGAGGAGAMASFAIAATPEILSRVDRLPPATEQPRPLPNLVRPPADADRFKVRDLFAAVKWLIAAVVVLLIVGVVADLAFPTLVRAAVDRGIEQSNTQALWLTAAAALAVVIIGWAANYCMTILSSRSGESLLYGLRLRSYAHLQTLGMSYFESHLSGRIMTRMTTDIDTLSGFLQTGLAQAIVSLATLLGVVVMLVATDGSLTVVALAAVPVIAIATIIFRRYSKRYYSRARTQISEVNGEFAELIGGIRASQMHLMEAPSEAAFESMSANYCRTRMKAQLAVALYFPGMQTITQVMTAAIVGVGATRVAEGSLSVGVLVAFTMYLNQLYGPLQQLGQIFDSWQQATVSFERISQLLATSTTVPDTGTKPGAAQAARGAIELHDVDFSYATKESSTAVASTAVENRTLEDIDITFKPGQTVALVGATGAGKSSVVKLIARFYDPTSGSVRASGTDIRDFPITDWRRAIAQVPQETYLFPDTVAANIAYGRPEATEAEIEDAVRRIGGLDVIAAIPGGFNRTLGERGRGLSSGQRQIIALARAEMLQPHVVLLDEATATLDPATERGVLEASSKIARGRTSIIVAHRLATARRADRILVMEGGRIIEDGTHETLVEAGGKYAVLWAINR</sequence>
<reference evidence="14" key="1">
    <citation type="submission" date="2020-11" db="EMBL/GenBank/DDBJ databases">
        <title>Sequencing the genomes of 1000 actinobacteria strains.</title>
        <authorList>
            <person name="Klenk H.-P."/>
        </authorList>
    </citation>
    <scope>NUCLEOTIDE SEQUENCE</scope>
    <source>
        <strain evidence="14">DSM 45632</strain>
    </source>
</reference>
<evidence type="ECO:0000256" key="7">
    <source>
        <dbReference type="ARBA" id="ARBA00022989"/>
    </source>
</evidence>
<dbReference type="InterPro" id="IPR039421">
    <property type="entry name" value="Type_1_exporter"/>
</dbReference>
<proteinExistence type="inferred from homology"/>
<accession>A0A931GQX4</accession>
<dbReference type="SUPFAM" id="SSF52540">
    <property type="entry name" value="P-loop containing nucleoside triphosphate hydrolases"/>
    <property type="match status" value="2"/>
</dbReference>
<feature type="transmembrane region" description="Helical" evidence="11">
    <location>
        <begin position="930"/>
        <end position="953"/>
    </location>
</feature>
<keyword evidence="15" id="KW-1185">Reference proteome</keyword>
<evidence type="ECO:0000256" key="5">
    <source>
        <dbReference type="ARBA" id="ARBA00022741"/>
    </source>
</evidence>
<keyword evidence="4 11" id="KW-0812">Transmembrane</keyword>
<feature type="transmembrane region" description="Helical" evidence="11">
    <location>
        <begin position="819"/>
        <end position="843"/>
    </location>
</feature>
<dbReference type="InterPro" id="IPR011527">
    <property type="entry name" value="ABC1_TM_dom"/>
</dbReference>
<feature type="transmembrane region" description="Helical" evidence="11">
    <location>
        <begin position="746"/>
        <end position="767"/>
    </location>
</feature>
<evidence type="ECO:0000256" key="11">
    <source>
        <dbReference type="SAM" id="Phobius"/>
    </source>
</evidence>
<feature type="transmembrane region" description="Helical" evidence="11">
    <location>
        <begin position="162"/>
        <end position="179"/>
    </location>
</feature>
<keyword evidence="8 11" id="KW-0472">Membrane</keyword>
<dbReference type="Gene3D" id="3.40.50.300">
    <property type="entry name" value="P-loop containing nucleotide triphosphate hydrolases"/>
    <property type="match status" value="2"/>
</dbReference>
<dbReference type="InterPro" id="IPR003593">
    <property type="entry name" value="AAA+_ATPase"/>
</dbReference>
<dbReference type="FunFam" id="3.40.50.300:FF:000299">
    <property type="entry name" value="ABC transporter ATP-binding protein/permease"/>
    <property type="match status" value="1"/>
</dbReference>
<dbReference type="GO" id="GO:0005886">
    <property type="term" value="C:plasma membrane"/>
    <property type="evidence" value="ECO:0007669"/>
    <property type="project" value="UniProtKB-SubCell"/>
</dbReference>
<keyword evidence="7 11" id="KW-1133">Transmembrane helix</keyword>
<evidence type="ECO:0000256" key="9">
    <source>
        <dbReference type="ARBA" id="ARBA00061644"/>
    </source>
</evidence>
<dbReference type="GO" id="GO:0005524">
    <property type="term" value="F:ATP binding"/>
    <property type="evidence" value="ECO:0007669"/>
    <property type="project" value="UniProtKB-KW"/>
</dbReference>
<keyword evidence="2" id="KW-0813">Transport</keyword>
<dbReference type="GO" id="GO:0016887">
    <property type="term" value="F:ATP hydrolysis activity"/>
    <property type="evidence" value="ECO:0007669"/>
    <property type="project" value="InterPro"/>
</dbReference>
<feature type="domain" description="ABC transporter" evidence="12">
    <location>
        <begin position="1027"/>
        <end position="1273"/>
    </location>
</feature>
<dbReference type="InterPro" id="IPR027417">
    <property type="entry name" value="P-loop_NTPase"/>
</dbReference>
<evidence type="ECO:0000259" key="13">
    <source>
        <dbReference type="PROSITE" id="PS50929"/>
    </source>
</evidence>
<evidence type="ECO:0000313" key="14">
    <source>
        <dbReference type="EMBL" id="MBG6121303.1"/>
    </source>
</evidence>
<dbReference type="PANTHER" id="PTHR43394:SF1">
    <property type="entry name" value="ATP-BINDING CASSETTE SUB-FAMILY B MEMBER 10, MITOCHONDRIAL"/>
    <property type="match status" value="1"/>
</dbReference>
<evidence type="ECO:0000256" key="10">
    <source>
        <dbReference type="SAM" id="MobiDB-lite"/>
    </source>
</evidence>
<feature type="transmembrane region" description="Helical" evidence="11">
    <location>
        <begin position="135"/>
        <end position="156"/>
    </location>
</feature>
<dbReference type="PROSITE" id="PS00211">
    <property type="entry name" value="ABC_TRANSPORTER_1"/>
    <property type="match status" value="1"/>
</dbReference>
<dbReference type="SMART" id="SM00382">
    <property type="entry name" value="AAA"/>
    <property type="match status" value="2"/>
</dbReference>
<feature type="domain" description="ABC transporter" evidence="12">
    <location>
        <begin position="341"/>
        <end position="589"/>
    </location>
</feature>
<dbReference type="CDD" id="cd18543">
    <property type="entry name" value="ABC_6TM_Rv0194_D1_like"/>
    <property type="match status" value="1"/>
</dbReference>
<evidence type="ECO:0000256" key="2">
    <source>
        <dbReference type="ARBA" id="ARBA00022448"/>
    </source>
</evidence>
<protein>
    <submittedName>
        <fullName evidence="14">ATP-binding cassette subfamily B protein</fullName>
    </submittedName>
</protein>
<feature type="transmembrane region" description="Helical" evidence="11">
    <location>
        <begin position="278"/>
        <end position="304"/>
    </location>
</feature>
<feature type="domain" description="ABC transmembrane type-1" evidence="13">
    <location>
        <begin position="710"/>
        <end position="992"/>
    </location>
</feature>
<dbReference type="PANTHER" id="PTHR43394">
    <property type="entry name" value="ATP-DEPENDENT PERMEASE MDL1, MITOCHONDRIAL"/>
    <property type="match status" value="1"/>
</dbReference>
<dbReference type="PROSITE" id="PS50893">
    <property type="entry name" value="ABC_TRANSPORTER_2"/>
    <property type="match status" value="2"/>
</dbReference>
<dbReference type="PROSITE" id="PS50929">
    <property type="entry name" value="ABC_TM1F"/>
    <property type="match status" value="2"/>
</dbReference>
<feature type="transmembrane region" description="Helical" evidence="11">
    <location>
        <begin position="705"/>
        <end position="726"/>
    </location>
</feature>
<dbReference type="InterPro" id="IPR003439">
    <property type="entry name" value="ABC_transporter-like_ATP-bd"/>
</dbReference>
<comment type="subcellular location">
    <subcellularLocation>
        <location evidence="1">Cell membrane</location>
        <topology evidence="1">Multi-pass membrane protein</topology>
    </subcellularLocation>
</comment>
<keyword evidence="3" id="KW-1003">Cell membrane</keyword>
<dbReference type="EMBL" id="JADOUE010000001">
    <property type="protein sequence ID" value="MBG6121303.1"/>
    <property type="molecule type" value="Genomic_DNA"/>
</dbReference>
<evidence type="ECO:0000256" key="3">
    <source>
        <dbReference type="ARBA" id="ARBA00022475"/>
    </source>
</evidence>
<organism evidence="14 15">
    <name type="scientific">Corynebacterium aquatimens</name>
    <dbReference type="NCBI Taxonomy" id="1190508"/>
    <lineage>
        <taxon>Bacteria</taxon>
        <taxon>Bacillati</taxon>
        <taxon>Actinomycetota</taxon>
        <taxon>Actinomycetes</taxon>
        <taxon>Mycobacteriales</taxon>
        <taxon>Corynebacteriaceae</taxon>
        <taxon>Corynebacterium</taxon>
    </lineage>
</organism>
<dbReference type="GO" id="GO:0015421">
    <property type="term" value="F:ABC-type oligopeptide transporter activity"/>
    <property type="evidence" value="ECO:0007669"/>
    <property type="project" value="TreeGrafter"/>
</dbReference>
<dbReference type="RefSeq" id="WP_196823889.1">
    <property type="nucleotide sequence ID" value="NZ_CP046980.1"/>
</dbReference>
<evidence type="ECO:0000256" key="6">
    <source>
        <dbReference type="ARBA" id="ARBA00022840"/>
    </source>
</evidence>
<feature type="transmembrane region" description="Helical" evidence="11">
    <location>
        <begin position="849"/>
        <end position="867"/>
    </location>
</feature>
<feature type="region of interest" description="Disordered" evidence="10">
    <location>
        <begin position="585"/>
        <end position="635"/>
    </location>
</feature>
<feature type="transmembrane region" description="Helical" evidence="11">
    <location>
        <begin position="59"/>
        <end position="79"/>
    </location>
</feature>
<dbReference type="Gene3D" id="1.20.1560.10">
    <property type="entry name" value="ABC transporter type 1, transmembrane domain"/>
    <property type="match status" value="2"/>
</dbReference>
<dbReference type="Proteomes" id="UP000658613">
    <property type="component" value="Unassembled WGS sequence"/>
</dbReference>
<feature type="transmembrane region" description="Helical" evidence="11">
    <location>
        <begin position="255"/>
        <end position="272"/>
    </location>
</feature>
<feature type="compositionally biased region" description="Basic and acidic residues" evidence="10">
    <location>
        <begin position="599"/>
        <end position="608"/>
    </location>
</feature>
<dbReference type="AlphaFoldDB" id="A0A931GQX4"/>
<evidence type="ECO:0000256" key="8">
    <source>
        <dbReference type="ARBA" id="ARBA00023136"/>
    </source>
</evidence>
<dbReference type="CDD" id="cd18546">
    <property type="entry name" value="ABC_6TM_Rv0194_D2_like"/>
    <property type="match status" value="1"/>
</dbReference>